<keyword evidence="2" id="KW-1133">Transmembrane helix</keyword>
<protein>
    <recommendedName>
        <fullName evidence="5">Pilus assembly protein, PilO</fullName>
    </recommendedName>
</protein>
<dbReference type="Gene3D" id="3.30.70.60">
    <property type="match status" value="1"/>
</dbReference>
<name>A0ABT4BU42_9FIRM</name>
<keyword evidence="4" id="KW-1185">Reference proteome</keyword>
<accession>A0ABT4BU42</accession>
<sequence length="185" mass="20211">MNSKKVSGILLYLLGFVLVLLLYVNFVFLPISQKLTALDSEHEENVVQTMAFDRQTVQIDDLRQNVEKLKSQLEKADGGTDITGKNIAEDIGEILSSAGVEFESVTVGEETPVKGKTASDGSTLESIAVELKILCTGDQLTDLLGSIEKQSKGIYQIHTVSFAPEAGKYSADLNLSLYYFRKGKS</sequence>
<comment type="caution">
    <text evidence="3">The sequence shown here is derived from an EMBL/GenBank/DDBJ whole genome shotgun (WGS) entry which is preliminary data.</text>
</comment>
<evidence type="ECO:0000313" key="3">
    <source>
        <dbReference type="EMBL" id="MCY1714422.1"/>
    </source>
</evidence>
<evidence type="ECO:0000256" key="2">
    <source>
        <dbReference type="SAM" id="Phobius"/>
    </source>
</evidence>
<organism evidence="3 4">
    <name type="scientific">Caproiciproducens galactitolivorans</name>
    <dbReference type="NCBI Taxonomy" id="642589"/>
    <lineage>
        <taxon>Bacteria</taxon>
        <taxon>Bacillati</taxon>
        <taxon>Bacillota</taxon>
        <taxon>Clostridia</taxon>
        <taxon>Eubacteriales</taxon>
        <taxon>Acutalibacteraceae</taxon>
        <taxon>Caproiciproducens</taxon>
    </lineage>
</organism>
<gene>
    <name evidence="3" type="ORF">OUY18_09150</name>
</gene>
<evidence type="ECO:0000256" key="1">
    <source>
        <dbReference type="SAM" id="Coils"/>
    </source>
</evidence>
<feature type="transmembrane region" description="Helical" evidence="2">
    <location>
        <begin position="9"/>
        <end position="31"/>
    </location>
</feature>
<keyword evidence="2" id="KW-0812">Transmembrane</keyword>
<dbReference type="Proteomes" id="UP001082703">
    <property type="component" value="Unassembled WGS sequence"/>
</dbReference>
<evidence type="ECO:0000313" key="4">
    <source>
        <dbReference type="Proteomes" id="UP001082703"/>
    </source>
</evidence>
<keyword evidence="2" id="KW-0472">Membrane</keyword>
<evidence type="ECO:0008006" key="5">
    <source>
        <dbReference type="Google" id="ProtNLM"/>
    </source>
</evidence>
<feature type="coiled-coil region" evidence="1">
    <location>
        <begin position="52"/>
        <end position="79"/>
    </location>
</feature>
<dbReference type="InterPro" id="IPR014717">
    <property type="entry name" value="Transl_elong_EF1B/ribsomal_bS6"/>
</dbReference>
<dbReference type="RefSeq" id="WP_268058473.1">
    <property type="nucleotide sequence ID" value="NZ_JAPOHA010000008.1"/>
</dbReference>
<dbReference type="EMBL" id="JAPOHA010000008">
    <property type="protein sequence ID" value="MCY1714422.1"/>
    <property type="molecule type" value="Genomic_DNA"/>
</dbReference>
<proteinExistence type="predicted"/>
<reference evidence="3 4" key="1">
    <citation type="submission" date="2022-11" db="EMBL/GenBank/DDBJ databases">
        <authorList>
            <person name="Caiyu Z."/>
        </authorList>
    </citation>
    <scope>NUCLEOTIDE SEQUENCE [LARGE SCALE GENOMIC DNA]</scope>
    <source>
        <strain evidence="3 4">YR-4</strain>
    </source>
</reference>
<keyword evidence="1" id="KW-0175">Coiled coil</keyword>